<dbReference type="InterPro" id="IPR006564">
    <property type="entry name" value="Znf_PMZ"/>
</dbReference>
<comment type="caution">
    <text evidence="7">The sequence shown here is derived from an EMBL/GenBank/DDBJ whole genome shotgun (WGS) entry which is preliminary data.</text>
</comment>
<evidence type="ECO:0000256" key="4">
    <source>
        <dbReference type="PROSITE-ProRule" id="PRU00325"/>
    </source>
</evidence>
<reference evidence="7 8" key="1">
    <citation type="submission" date="2019-01" db="EMBL/GenBank/DDBJ databases">
        <title>Sequencing of cultivated peanut Arachis hypogaea provides insights into genome evolution and oil improvement.</title>
        <authorList>
            <person name="Chen X."/>
        </authorList>
    </citation>
    <scope>NUCLEOTIDE SEQUENCE [LARGE SCALE GENOMIC DNA]</scope>
    <source>
        <strain evidence="8">cv. Fuhuasheng</strain>
        <tissue evidence="7">Leaves</tissue>
    </source>
</reference>
<name>A0A445ETW7_ARAHY</name>
<dbReference type="Pfam" id="PF04434">
    <property type="entry name" value="SWIM"/>
    <property type="match status" value="1"/>
</dbReference>
<dbReference type="AlphaFoldDB" id="A0A445ETW7"/>
<keyword evidence="8" id="KW-1185">Reference proteome</keyword>
<dbReference type="PANTHER" id="PTHR31973">
    <property type="entry name" value="POLYPROTEIN, PUTATIVE-RELATED"/>
    <property type="match status" value="1"/>
</dbReference>
<gene>
    <name evidence="7" type="ORF">Ahy_A01g003808</name>
</gene>
<evidence type="ECO:0000259" key="6">
    <source>
        <dbReference type="PROSITE" id="PS50966"/>
    </source>
</evidence>
<dbReference type="Proteomes" id="UP000289738">
    <property type="component" value="Chromosome A01"/>
</dbReference>
<feature type="domain" description="SWIM-type" evidence="6">
    <location>
        <begin position="1"/>
        <end position="35"/>
    </location>
</feature>
<keyword evidence="3" id="KW-0862">Zinc</keyword>
<dbReference type="STRING" id="3818.A0A445ETW7"/>
<accession>A0A445ETW7</accession>
<evidence type="ECO:0000256" key="1">
    <source>
        <dbReference type="ARBA" id="ARBA00022723"/>
    </source>
</evidence>
<organism evidence="7 8">
    <name type="scientific">Arachis hypogaea</name>
    <name type="common">Peanut</name>
    <dbReference type="NCBI Taxonomy" id="3818"/>
    <lineage>
        <taxon>Eukaryota</taxon>
        <taxon>Viridiplantae</taxon>
        <taxon>Streptophyta</taxon>
        <taxon>Embryophyta</taxon>
        <taxon>Tracheophyta</taxon>
        <taxon>Spermatophyta</taxon>
        <taxon>Magnoliopsida</taxon>
        <taxon>eudicotyledons</taxon>
        <taxon>Gunneridae</taxon>
        <taxon>Pentapetalae</taxon>
        <taxon>rosids</taxon>
        <taxon>fabids</taxon>
        <taxon>Fabales</taxon>
        <taxon>Fabaceae</taxon>
        <taxon>Papilionoideae</taxon>
        <taxon>50 kb inversion clade</taxon>
        <taxon>dalbergioids sensu lato</taxon>
        <taxon>Dalbergieae</taxon>
        <taxon>Pterocarpus clade</taxon>
        <taxon>Arachis</taxon>
    </lineage>
</organism>
<dbReference type="InterPro" id="IPR007527">
    <property type="entry name" value="Znf_SWIM"/>
</dbReference>
<feature type="compositionally biased region" description="Pro residues" evidence="5">
    <location>
        <begin position="178"/>
        <end position="193"/>
    </location>
</feature>
<dbReference type="GO" id="GO:0008270">
    <property type="term" value="F:zinc ion binding"/>
    <property type="evidence" value="ECO:0007669"/>
    <property type="project" value="UniProtKB-KW"/>
</dbReference>
<evidence type="ECO:0000256" key="2">
    <source>
        <dbReference type="ARBA" id="ARBA00022771"/>
    </source>
</evidence>
<evidence type="ECO:0000256" key="5">
    <source>
        <dbReference type="SAM" id="MobiDB-lite"/>
    </source>
</evidence>
<dbReference type="SMART" id="SM00575">
    <property type="entry name" value="ZnF_PMZ"/>
    <property type="match status" value="1"/>
</dbReference>
<keyword evidence="2 4" id="KW-0863">Zinc-finger</keyword>
<feature type="compositionally biased region" description="Basic and acidic residues" evidence="5">
    <location>
        <begin position="90"/>
        <end position="107"/>
    </location>
</feature>
<evidence type="ECO:0000313" key="8">
    <source>
        <dbReference type="Proteomes" id="UP000289738"/>
    </source>
</evidence>
<evidence type="ECO:0000313" key="7">
    <source>
        <dbReference type="EMBL" id="RYR78944.1"/>
    </source>
</evidence>
<keyword evidence="1" id="KW-0479">Metal-binding</keyword>
<feature type="region of interest" description="Disordered" evidence="5">
    <location>
        <begin position="87"/>
        <end position="113"/>
    </location>
</feature>
<dbReference type="PROSITE" id="PS50966">
    <property type="entry name" value="ZF_SWIM"/>
    <property type="match status" value="1"/>
</dbReference>
<evidence type="ECO:0000256" key="3">
    <source>
        <dbReference type="ARBA" id="ARBA00022833"/>
    </source>
</evidence>
<dbReference type="PANTHER" id="PTHR31973:SF189">
    <property type="entry name" value="TRANSPOSASE, MUDR, PLANT, MULE TRANSPOSASE DOMAIN PROTEIN-RELATED"/>
    <property type="match status" value="1"/>
</dbReference>
<feature type="region of interest" description="Disordered" evidence="5">
    <location>
        <begin position="126"/>
        <end position="201"/>
    </location>
</feature>
<sequence length="201" mass="22823">MKVSVDLGKGTCSCRLWKIIGLPCRHACVALAYQNRRLEEYAHNWLTMGAYNAAYQTSMCPVPSQEYWEHLETFPILPPWYRKPIRRPTLKRDKRNDGPKEKSDPHRTTRRIGTIICNCKKQKEAMGKASFAPQAPADDEDEDMLAEMYYEETLEAAEAEQEATEEGNETATAHTPQQPHPMPPPPTAQPQPPTNNATTKK</sequence>
<proteinExistence type="predicted"/>
<feature type="compositionally biased region" description="Acidic residues" evidence="5">
    <location>
        <begin position="137"/>
        <end position="168"/>
    </location>
</feature>
<dbReference type="EMBL" id="SDMP01000001">
    <property type="protein sequence ID" value="RYR78944.1"/>
    <property type="molecule type" value="Genomic_DNA"/>
</dbReference>
<protein>
    <recommendedName>
        <fullName evidence="6">SWIM-type domain-containing protein</fullName>
    </recommendedName>
</protein>